<feature type="region of interest" description="Disordered" evidence="1">
    <location>
        <begin position="1"/>
        <end position="20"/>
    </location>
</feature>
<dbReference type="EMBL" id="JACIIZ010000010">
    <property type="protein sequence ID" value="MBB6253072.1"/>
    <property type="molecule type" value="Genomic_DNA"/>
</dbReference>
<dbReference type="Proteomes" id="UP000539175">
    <property type="component" value="Unassembled WGS sequence"/>
</dbReference>
<sequence>MSIQEALAHASAKPTGKRPRFLESRENERLLCISMALASELSVARLRLDTLERLLASKGVVTPDEIEAFAPTKLAAAERGLWQQEFLARVLRVVQQEEEALTAQDSSSEDIADELAR</sequence>
<gene>
    <name evidence="2" type="ORF">FHS74_003641</name>
</gene>
<protein>
    <submittedName>
        <fullName evidence="2">Uncharacterized protein</fullName>
    </submittedName>
</protein>
<dbReference type="RefSeq" id="WP_184803124.1">
    <property type="nucleotide sequence ID" value="NZ_JACIIZ010000010.1"/>
</dbReference>
<feature type="region of interest" description="Disordered" evidence="1">
    <location>
        <begin position="98"/>
        <end position="117"/>
    </location>
</feature>
<evidence type="ECO:0000313" key="3">
    <source>
        <dbReference type="Proteomes" id="UP000539175"/>
    </source>
</evidence>
<evidence type="ECO:0000313" key="2">
    <source>
        <dbReference type="EMBL" id="MBB6253072.1"/>
    </source>
</evidence>
<dbReference type="AlphaFoldDB" id="A0A7X0AZL8"/>
<accession>A0A7X0AZL8</accession>
<evidence type="ECO:0000256" key="1">
    <source>
        <dbReference type="SAM" id="MobiDB-lite"/>
    </source>
</evidence>
<comment type="caution">
    <text evidence="2">The sequence shown here is derived from an EMBL/GenBank/DDBJ whole genome shotgun (WGS) entry which is preliminary data.</text>
</comment>
<reference evidence="2 3" key="1">
    <citation type="submission" date="2020-08" db="EMBL/GenBank/DDBJ databases">
        <title>Genomic Encyclopedia of Type Strains, Phase IV (KMG-IV): sequencing the most valuable type-strain genomes for metagenomic binning, comparative biology and taxonomic classification.</title>
        <authorList>
            <person name="Goeker M."/>
        </authorList>
    </citation>
    <scope>NUCLEOTIDE SEQUENCE [LARGE SCALE GENOMIC DNA]</scope>
    <source>
        <strain evidence="2 3">DSM 22198</strain>
    </source>
</reference>
<keyword evidence="3" id="KW-1185">Reference proteome</keyword>
<feature type="compositionally biased region" description="Acidic residues" evidence="1">
    <location>
        <begin position="107"/>
        <end position="117"/>
    </location>
</feature>
<organism evidence="2 3">
    <name type="scientific">Nitrospirillum iridis</name>
    <dbReference type="NCBI Taxonomy" id="765888"/>
    <lineage>
        <taxon>Bacteria</taxon>
        <taxon>Pseudomonadati</taxon>
        <taxon>Pseudomonadota</taxon>
        <taxon>Alphaproteobacteria</taxon>
        <taxon>Rhodospirillales</taxon>
        <taxon>Azospirillaceae</taxon>
        <taxon>Nitrospirillum</taxon>
    </lineage>
</organism>
<proteinExistence type="predicted"/>
<name>A0A7X0AZL8_9PROT</name>